<feature type="domain" description="Dihydrodipicolinate reductase N-terminal" evidence="14">
    <location>
        <begin position="1"/>
        <end position="124"/>
    </location>
</feature>
<evidence type="ECO:0000256" key="1">
    <source>
        <dbReference type="ARBA" id="ARBA00006642"/>
    </source>
</evidence>
<keyword evidence="6 13" id="KW-0560">Oxidoreductase</keyword>
<feature type="binding site" evidence="13">
    <location>
        <begin position="121"/>
        <end position="124"/>
    </location>
    <ligand>
        <name>NAD(+)</name>
        <dbReference type="ChEBI" id="CHEBI:57540"/>
    </ligand>
</feature>
<dbReference type="GO" id="GO:0008839">
    <property type="term" value="F:4-hydroxy-tetrahydrodipicolinate reductase"/>
    <property type="evidence" value="ECO:0007669"/>
    <property type="project" value="UniProtKB-EC"/>
</dbReference>
<feature type="binding site" evidence="13">
    <location>
        <position position="155"/>
    </location>
    <ligand>
        <name>(S)-2,3,4,5-tetrahydrodipicolinate</name>
        <dbReference type="ChEBI" id="CHEBI:16845"/>
    </ligand>
</feature>
<keyword evidence="3 13" id="KW-0028">Amino-acid biosynthesis</keyword>
<dbReference type="InterPro" id="IPR000846">
    <property type="entry name" value="DapB_N"/>
</dbReference>
<comment type="subunit">
    <text evidence="13">Homotetramer.</text>
</comment>
<protein>
    <recommendedName>
        <fullName evidence="10 13">4-hydroxy-tetrahydrodipicolinate reductase</fullName>
        <shortName evidence="13">HTPA reductase</shortName>
        <ecNumber evidence="10 13">1.17.1.8</ecNumber>
    </recommendedName>
</protein>
<evidence type="ECO:0000259" key="14">
    <source>
        <dbReference type="Pfam" id="PF01113"/>
    </source>
</evidence>
<evidence type="ECO:0000256" key="4">
    <source>
        <dbReference type="ARBA" id="ARBA00022857"/>
    </source>
</evidence>
<keyword evidence="7 13" id="KW-0520">NAD</keyword>
<evidence type="ECO:0000256" key="7">
    <source>
        <dbReference type="ARBA" id="ARBA00023027"/>
    </source>
</evidence>
<comment type="caution">
    <text evidence="16">The sequence shown here is derived from an EMBL/GenBank/DDBJ whole genome shotgun (WGS) entry which is preliminary data.</text>
</comment>
<feature type="binding site" evidence="13">
    <location>
        <position position="34"/>
    </location>
    <ligand>
        <name>NADP(+)</name>
        <dbReference type="ChEBI" id="CHEBI:58349"/>
    </ligand>
</feature>
<dbReference type="Gene3D" id="3.30.360.10">
    <property type="entry name" value="Dihydrodipicolinate Reductase, domain 2"/>
    <property type="match status" value="1"/>
</dbReference>
<dbReference type="PANTHER" id="PTHR20836:SF0">
    <property type="entry name" value="4-HYDROXY-TETRAHYDRODIPICOLINATE REDUCTASE 1, CHLOROPLASTIC-RELATED"/>
    <property type="match status" value="1"/>
</dbReference>
<evidence type="ECO:0000256" key="5">
    <source>
        <dbReference type="ARBA" id="ARBA00022915"/>
    </source>
</evidence>
<dbReference type="NCBIfam" id="TIGR00036">
    <property type="entry name" value="dapB"/>
    <property type="match status" value="1"/>
</dbReference>
<evidence type="ECO:0000256" key="13">
    <source>
        <dbReference type="HAMAP-Rule" id="MF_00102"/>
    </source>
</evidence>
<dbReference type="SUPFAM" id="SSF55347">
    <property type="entry name" value="Glyceraldehyde-3-phosphate dehydrogenase-like, C-terminal domain"/>
    <property type="match status" value="1"/>
</dbReference>
<dbReference type="PROSITE" id="PS01298">
    <property type="entry name" value="DAPB"/>
    <property type="match status" value="1"/>
</dbReference>
<feature type="binding site" evidence="13">
    <location>
        <begin position="7"/>
        <end position="12"/>
    </location>
    <ligand>
        <name>NAD(+)</name>
        <dbReference type="ChEBI" id="CHEBI:57540"/>
    </ligand>
</feature>
<dbReference type="CDD" id="cd02274">
    <property type="entry name" value="DHDPR_N"/>
    <property type="match status" value="1"/>
</dbReference>
<evidence type="ECO:0000256" key="3">
    <source>
        <dbReference type="ARBA" id="ARBA00022605"/>
    </source>
</evidence>
<organism evidence="16 17">
    <name type="scientific">Lacibacterium aquatile</name>
    <dbReference type="NCBI Taxonomy" id="1168082"/>
    <lineage>
        <taxon>Bacteria</taxon>
        <taxon>Pseudomonadati</taxon>
        <taxon>Pseudomonadota</taxon>
        <taxon>Alphaproteobacteria</taxon>
        <taxon>Rhodospirillales</taxon>
        <taxon>Rhodospirillaceae</taxon>
    </lineage>
</organism>
<dbReference type="InterPro" id="IPR022663">
    <property type="entry name" value="DapB_C"/>
</dbReference>
<feature type="binding site" evidence="13">
    <location>
        <begin position="164"/>
        <end position="165"/>
    </location>
    <ligand>
        <name>(S)-2,3,4,5-tetrahydrodipicolinate</name>
        <dbReference type="ChEBI" id="CHEBI:16845"/>
    </ligand>
</feature>
<gene>
    <name evidence="13 16" type="primary">dapB</name>
    <name evidence="16" type="ORF">ACFSM5_02170</name>
</gene>
<comment type="caution">
    <text evidence="13">Was originally thought to be a dihydrodipicolinate reductase (DHDPR), catalyzing the conversion of dihydrodipicolinate to tetrahydrodipicolinate. However, it was shown in E.coli that the substrate of the enzymatic reaction is not dihydrodipicolinate (DHDP) but in fact (2S,4S)-4-hydroxy-2,3,4,5-tetrahydrodipicolinic acid (HTPA), the product released by the DapA-catalyzed reaction.</text>
</comment>
<dbReference type="Gene3D" id="3.40.50.720">
    <property type="entry name" value="NAD(P)-binding Rossmann-like Domain"/>
    <property type="match status" value="1"/>
</dbReference>
<evidence type="ECO:0000256" key="11">
    <source>
        <dbReference type="ARBA" id="ARBA00049080"/>
    </source>
</evidence>
<evidence type="ECO:0000313" key="17">
    <source>
        <dbReference type="Proteomes" id="UP001597295"/>
    </source>
</evidence>
<dbReference type="HAMAP" id="MF_00102">
    <property type="entry name" value="DapB"/>
    <property type="match status" value="1"/>
</dbReference>
<dbReference type="PIRSF" id="PIRSF000161">
    <property type="entry name" value="DHPR"/>
    <property type="match status" value="1"/>
</dbReference>
<feature type="active site" description="Proton donor" evidence="13">
    <location>
        <position position="158"/>
    </location>
</feature>
<proteinExistence type="inferred from homology"/>
<evidence type="ECO:0000256" key="10">
    <source>
        <dbReference type="ARBA" id="ARBA00038983"/>
    </source>
</evidence>
<feature type="domain" description="Dihydrodipicolinate reductase C-terminal" evidence="15">
    <location>
        <begin position="127"/>
        <end position="263"/>
    </location>
</feature>
<dbReference type="Pfam" id="PF01113">
    <property type="entry name" value="DapB_N"/>
    <property type="match status" value="1"/>
</dbReference>
<evidence type="ECO:0000256" key="12">
    <source>
        <dbReference type="ARBA" id="ARBA00049396"/>
    </source>
</evidence>
<keyword evidence="17" id="KW-1185">Reference proteome</keyword>
<evidence type="ECO:0000313" key="16">
    <source>
        <dbReference type="EMBL" id="MFD2261675.1"/>
    </source>
</evidence>
<keyword evidence="5 13" id="KW-0220">Diaminopimelate biosynthesis</keyword>
<feature type="binding site" evidence="13">
    <location>
        <begin position="97"/>
        <end position="99"/>
    </location>
    <ligand>
        <name>NAD(+)</name>
        <dbReference type="ChEBI" id="CHEBI:57540"/>
    </ligand>
</feature>
<dbReference type="RefSeq" id="WP_379874591.1">
    <property type="nucleotide sequence ID" value="NZ_JBHUIP010000003.1"/>
</dbReference>
<evidence type="ECO:0000256" key="8">
    <source>
        <dbReference type="ARBA" id="ARBA00023154"/>
    </source>
</evidence>
<feature type="binding site" evidence="13">
    <location>
        <position position="33"/>
    </location>
    <ligand>
        <name>NAD(+)</name>
        <dbReference type="ChEBI" id="CHEBI:57540"/>
    </ligand>
</feature>
<name>A0ABW5DMC1_9PROT</name>
<dbReference type="InterPro" id="IPR023940">
    <property type="entry name" value="DHDPR_bac"/>
</dbReference>
<sequence length="265" mass="27308">MKIGICGGAGRMGQMLIRQVRKTKGVDLVGVLERSGSPLIGQDAGVQAGIGHIGVAMTGDPALVFAAADVVIDFTAPVATASHAVLAGVHKTALVIGTTGIGPNEQFSIDSAAHQTVIVQAPNMAVGVVLLSAAIEQVARTLDTDFDIEIVEMHHRHKVDAPSGTALYLGEAAARGRGVNLAEQSVRSRDGHTGARPEGTIGFATLRGGDVIGEHTAIFAGEGERVELTHKASSRDIFAAGAVRAALWTKGKAPGKYSMRDVLGI</sequence>
<dbReference type="Pfam" id="PF05173">
    <property type="entry name" value="DapB_C"/>
    <property type="match status" value="1"/>
</dbReference>
<evidence type="ECO:0000259" key="15">
    <source>
        <dbReference type="Pfam" id="PF05173"/>
    </source>
</evidence>
<keyword evidence="8 13" id="KW-0457">Lysine biosynthesis</keyword>
<accession>A0ABW5DMC1</accession>
<dbReference type="EMBL" id="JBHUIP010000003">
    <property type="protein sequence ID" value="MFD2261675.1"/>
    <property type="molecule type" value="Genomic_DNA"/>
</dbReference>
<evidence type="ECO:0000256" key="6">
    <source>
        <dbReference type="ARBA" id="ARBA00023002"/>
    </source>
</evidence>
<dbReference type="Proteomes" id="UP001597295">
    <property type="component" value="Unassembled WGS sequence"/>
</dbReference>
<evidence type="ECO:0000256" key="9">
    <source>
        <dbReference type="ARBA" id="ARBA00037922"/>
    </source>
</evidence>
<comment type="similarity">
    <text evidence="1 13">Belongs to the DapB family.</text>
</comment>
<feature type="active site" description="Proton donor/acceptor" evidence="13">
    <location>
        <position position="154"/>
    </location>
</feature>
<comment type="catalytic activity">
    <reaction evidence="12 13">
        <text>(S)-2,3,4,5-tetrahydrodipicolinate + NAD(+) + H2O = (2S,4S)-4-hydroxy-2,3,4,5-tetrahydrodipicolinate + NADH + H(+)</text>
        <dbReference type="Rhea" id="RHEA:35323"/>
        <dbReference type="ChEBI" id="CHEBI:15377"/>
        <dbReference type="ChEBI" id="CHEBI:15378"/>
        <dbReference type="ChEBI" id="CHEBI:16845"/>
        <dbReference type="ChEBI" id="CHEBI:57540"/>
        <dbReference type="ChEBI" id="CHEBI:57945"/>
        <dbReference type="ChEBI" id="CHEBI:67139"/>
        <dbReference type="EC" id="1.17.1.8"/>
    </reaction>
</comment>
<dbReference type="InterPro" id="IPR036291">
    <property type="entry name" value="NAD(P)-bd_dom_sf"/>
</dbReference>
<dbReference type="InterPro" id="IPR022664">
    <property type="entry name" value="DapB_N_CS"/>
</dbReference>
<comment type="subcellular location">
    <subcellularLocation>
        <location evidence="13">Cytoplasm</location>
    </subcellularLocation>
</comment>
<keyword evidence="2 13" id="KW-0963">Cytoplasm</keyword>
<keyword evidence="4 13" id="KW-0521">NADP</keyword>
<comment type="pathway">
    <text evidence="9 13">Amino-acid biosynthesis; L-lysine biosynthesis via DAP pathway; (S)-tetrahydrodipicolinate from L-aspartate: step 4/4.</text>
</comment>
<dbReference type="SUPFAM" id="SSF51735">
    <property type="entry name" value="NAD(P)-binding Rossmann-fold domains"/>
    <property type="match status" value="1"/>
</dbReference>
<reference evidence="17" key="1">
    <citation type="journal article" date="2019" name="Int. J. Syst. Evol. Microbiol.">
        <title>The Global Catalogue of Microorganisms (GCM) 10K type strain sequencing project: providing services to taxonomists for standard genome sequencing and annotation.</title>
        <authorList>
            <consortium name="The Broad Institute Genomics Platform"/>
            <consortium name="The Broad Institute Genome Sequencing Center for Infectious Disease"/>
            <person name="Wu L."/>
            <person name="Ma J."/>
        </authorList>
    </citation>
    <scope>NUCLEOTIDE SEQUENCE [LARGE SCALE GENOMIC DNA]</scope>
    <source>
        <strain evidence="17">CGMCC 1.19062</strain>
    </source>
</reference>
<comment type="function">
    <text evidence="13">Catalyzes the conversion of 4-hydroxy-tetrahydrodipicolinate (HTPA) to tetrahydrodipicolinate.</text>
</comment>
<dbReference type="PANTHER" id="PTHR20836">
    <property type="entry name" value="DIHYDRODIPICOLINATE REDUCTASE"/>
    <property type="match status" value="1"/>
</dbReference>
<dbReference type="EC" id="1.17.1.8" evidence="10 13"/>
<evidence type="ECO:0000256" key="2">
    <source>
        <dbReference type="ARBA" id="ARBA00022490"/>
    </source>
</evidence>
<comment type="catalytic activity">
    <reaction evidence="11 13">
        <text>(S)-2,3,4,5-tetrahydrodipicolinate + NADP(+) + H2O = (2S,4S)-4-hydroxy-2,3,4,5-tetrahydrodipicolinate + NADPH + H(+)</text>
        <dbReference type="Rhea" id="RHEA:35331"/>
        <dbReference type="ChEBI" id="CHEBI:15377"/>
        <dbReference type="ChEBI" id="CHEBI:15378"/>
        <dbReference type="ChEBI" id="CHEBI:16845"/>
        <dbReference type="ChEBI" id="CHEBI:57783"/>
        <dbReference type="ChEBI" id="CHEBI:58349"/>
        <dbReference type="ChEBI" id="CHEBI:67139"/>
        <dbReference type="EC" id="1.17.1.8"/>
    </reaction>
</comment>